<dbReference type="Gene3D" id="3.40.50.11060">
    <property type="entry name" value="GTPase HflX, N-terminal domain"/>
    <property type="match status" value="1"/>
</dbReference>
<evidence type="ECO:0000256" key="5">
    <source>
        <dbReference type="ARBA" id="ARBA00023134"/>
    </source>
</evidence>
<proteinExistence type="inferred from homology"/>
<dbReference type="GO" id="GO:0046872">
    <property type="term" value="F:metal ion binding"/>
    <property type="evidence" value="ECO:0007669"/>
    <property type="project" value="UniProtKB-KW"/>
</dbReference>
<dbReference type="InterPro" id="IPR042108">
    <property type="entry name" value="GTPase_HflX_N_sf"/>
</dbReference>
<dbReference type="InterPro" id="IPR025121">
    <property type="entry name" value="GTPase_HflX_N"/>
</dbReference>
<dbReference type="CDD" id="cd01878">
    <property type="entry name" value="HflX"/>
    <property type="match status" value="1"/>
</dbReference>
<dbReference type="InterPro" id="IPR016496">
    <property type="entry name" value="GTPase_HflX"/>
</dbReference>
<dbReference type="GO" id="GO:0043022">
    <property type="term" value="F:ribosome binding"/>
    <property type="evidence" value="ECO:0007669"/>
    <property type="project" value="TreeGrafter"/>
</dbReference>
<evidence type="ECO:0000313" key="9">
    <source>
        <dbReference type="Proteomes" id="UP000323166"/>
    </source>
</evidence>
<comment type="subcellular location">
    <subcellularLocation>
        <location evidence="6">Cytoplasm</location>
    </subcellularLocation>
    <text evidence="6">May associate with membranes.</text>
</comment>
<dbReference type="SUPFAM" id="SSF52540">
    <property type="entry name" value="P-loop containing nucleoside triphosphate hydrolases"/>
    <property type="match status" value="1"/>
</dbReference>
<dbReference type="AlphaFoldDB" id="A0A5S4ZUW9"/>
<dbReference type="Pfam" id="PF01926">
    <property type="entry name" value="MMR_HSR1"/>
    <property type="match status" value="1"/>
</dbReference>
<dbReference type="InterPro" id="IPR027417">
    <property type="entry name" value="P-loop_NTPase"/>
</dbReference>
<dbReference type="Gene3D" id="3.40.50.300">
    <property type="entry name" value="P-loop containing nucleotide triphosphate hydrolases"/>
    <property type="match status" value="1"/>
</dbReference>
<evidence type="ECO:0000256" key="6">
    <source>
        <dbReference type="HAMAP-Rule" id="MF_00900"/>
    </source>
</evidence>
<feature type="domain" description="Hflx-type G" evidence="7">
    <location>
        <begin position="375"/>
        <end position="542"/>
    </location>
</feature>
<sequence length="603" mass="66664">MGQTVYGNTRGLKKVDLDSLQSIYDMVIDKDQVISPEIARTMAVISSGSQRELAVFIDRQGRVVSVGVGDAATVQLKAQSKRRSAYRLSGLRCIHTHPAGGGQLSAVDYAALYDMRLDAMVALGVLDGKIKEARLACLEPRDGQLTQNFRDFGPLSPEQLTGFPLTELIKSIEDNIIPPASITTTADRQAEKAILVTIDGADSLDELALLAETAGAVPVARVSQRRQRPDAAFFIGRGKVEELALHRQRLGADLVIFDDELNPTQTRNLENSIGCRVVDRTSLILDIFARRARTKEGQLQVELAQLQYLLPRLTGLGTVLSRLGGGIGTRGPGETKLETDRRHIRRRIEELTGAIEQVRRHRRRQRQGRRKAAAPVVALVGYTNAGKSTLLNTLTRAKVYTANQLFATLDPTTRRLVLPGNREVLLTDTVGFIRKLPHHLVKAFHATLEEVVEADLLLHVADASHPELLAQITAVEGVLKELGARDKNTILVLNKIDQPVNHKLVEQVKLSYRGQVAEVSSRDGTGLDRLKDLIIQNALGLRRRVKGWLPYDRTDLLALLHRHGEVYSEQYTPRGIRVEAAVDENHWAAVAPHIQQNDFEPPV</sequence>
<reference evidence="8 9" key="1">
    <citation type="submission" date="2019-07" db="EMBL/GenBank/DDBJ databases">
        <title>Genomic Encyclopedia of Type Strains, Phase I: the one thousand microbial genomes (KMG-I) project.</title>
        <authorList>
            <person name="Kyrpides N."/>
        </authorList>
    </citation>
    <scope>NUCLEOTIDE SEQUENCE [LARGE SCALE GENOMIC DNA]</scope>
    <source>
        <strain evidence="8 9">DSM 6562</strain>
    </source>
</reference>
<dbReference type="GO" id="GO:0003924">
    <property type="term" value="F:GTPase activity"/>
    <property type="evidence" value="ECO:0007669"/>
    <property type="project" value="UniProtKB-UniRule"/>
</dbReference>
<dbReference type="Proteomes" id="UP000323166">
    <property type="component" value="Unassembled WGS sequence"/>
</dbReference>
<dbReference type="RefSeq" id="WP_166511008.1">
    <property type="nucleotide sequence ID" value="NZ_VNHM01000004.1"/>
</dbReference>
<gene>
    <name evidence="6" type="primary">hflX</name>
    <name evidence="8" type="ORF">LX24_00969</name>
</gene>
<keyword evidence="1 6" id="KW-0963">Cytoplasm</keyword>
<dbReference type="PANTHER" id="PTHR10229:SF0">
    <property type="entry name" value="GTP-BINDING PROTEIN 6-RELATED"/>
    <property type="match status" value="1"/>
</dbReference>
<keyword evidence="9" id="KW-1185">Reference proteome</keyword>
<accession>A0A5S4ZUW9</accession>
<dbReference type="InterPro" id="IPR032305">
    <property type="entry name" value="GTP-bd_M"/>
</dbReference>
<dbReference type="InterPro" id="IPR006073">
    <property type="entry name" value="GTP-bd"/>
</dbReference>
<evidence type="ECO:0000256" key="2">
    <source>
        <dbReference type="ARBA" id="ARBA00022723"/>
    </source>
</evidence>
<evidence type="ECO:0000259" key="7">
    <source>
        <dbReference type="PROSITE" id="PS51705"/>
    </source>
</evidence>
<dbReference type="GO" id="GO:0005737">
    <property type="term" value="C:cytoplasm"/>
    <property type="evidence" value="ECO:0007669"/>
    <property type="project" value="UniProtKB-SubCell"/>
</dbReference>
<keyword evidence="2" id="KW-0479">Metal-binding</keyword>
<dbReference type="PRINTS" id="PR00326">
    <property type="entry name" value="GTP1OBG"/>
</dbReference>
<evidence type="ECO:0000256" key="3">
    <source>
        <dbReference type="ARBA" id="ARBA00022741"/>
    </source>
</evidence>
<keyword evidence="5 6" id="KW-0342">GTP-binding</keyword>
<dbReference type="Pfam" id="PF16360">
    <property type="entry name" value="GTP-bdg_M"/>
    <property type="match status" value="1"/>
</dbReference>
<comment type="similarity">
    <text evidence="6">Belongs to the TRAFAC class OBG-HflX-like GTPase superfamily. HflX GTPase family.</text>
</comment>
<dbReference type="GO" id="GO:0005525">
    <property type="term" value="F:GTP binding"/>
    <property type="evidence" value="ECO:0007669"/>
    <property type="project" value="UniProtKB-UniRule"/>
</dbReference>
<dbReference type="PANTHER" id="PTHR10229">
    <property type="entry name" value="GTP-BINDING PROTEIN HFLX"/>
    <property type="match status" value="1"/>
</dbReference>
<comment type="function">
    <text evidence="6">GTPase that associates with the 50S ribosomal subunit and may have a role during protein synthesis or ribosome biogenesis.</text>
</comment>
<comment type="caution">
    <text evidence="8">The sequence shown here is derived from an EMBL/GenBank/DDBJ whole genome shotgun (WGS) entry which is preliminary data.</text>
</comment>
<dbReference type="NCBIfam" id="TIGR03156">
    <property type="entry name" value="GTP_HflX"/>
    <property type="match status" value="1"/>
</dbReference>
<dbReference type="PROSITE" id="PS51705">
    <property type="entry name" value="G_HFLX"/>
    <property type="match status" value="1"/>
</dbReference>
<dbReference type="FunFam" id="3.40.50.11060:FF:000001">
    <property type="entry name" value="GTPase HflX"/>
    <property type="match status" value="1"/>
</dbReference>
<dbReference type="Gene3D" id="6.10.250.2860">
    <property type="match status" value="1"/>
</dbReference>
<protein>
    <recommendedName>
        <fullName evidence="6">GTPase HflX</fullName>
    </recommendedName>
    <alternativeName>
        <fullName evidence="6">GTP-binding protein HflX</fullName>
    </alternativeName>
</protein>
<evidence type="ECO:0000313" key="8">
    <source>
        <dbReference type="EMBL" id="TYO96501.1"/>
    </source>
</evidence>
<dbReference type="InterPro" id="IPR030394">
    <property type="entry name" value="G_HFLX_dom"/>
</dbReference>
<dbReference type="EMBL" id="VNHM01000004">
    <property type="protein sequence ID" value="TYO96501.1"/>
    <property type="molecule type" value="Genomic_DNA"/>
</dbReference>
<dbReference type="HAMAP" id="MF_00900">
    <property type="entry name" value="GTPase_HflX"/>
    <property type="match status" value="1"/>
</dbReference>
<comment type="subunit">
    <text evidence="6">Monomer. Associates with the 50S ribosomal subunit.</text>
</comment>
<evidence type="ECO:0000256" key="4">
    <source>
        <dbReference type="ARBA" id="ARBA00022842"/>
    </source>
</evidence>
<evidence type="ECO:0000256" key="1">
    <source>
        <dbReference type="ARBA" id="ARBA00022490"/>
    </source>
</evidence>
<keyword evidence="4" id="KW-0460">Magnesium</keyword>
<dbReference type="Pfam" id="PF13167">
    <property type="entry name" value="GTP-bdg_N"/>
    <property type="match status" value="1"/>
</dbReference>
<name>A0A5S4ZUW9_9FIRM</name>
<keyword evidence="3 6" id="KW-0547">Nucleotide-binding</keyword>
<organism evidence="8 9">
    <name type="scientific">Desulfallas thermosapovorans DSM 6562</name>
    <dbReference type="NCBI Taxonomy" id="1121431"/>
    <lineage>
        <taxon>Bacteria</taxon>
        <taxon>Bacillati</taxon>
        <taxon>Bacillota</taxon>
        <taxon>Clostridia</taxon>
        <taxon>Eubacteriales</taxon>
        <taxon>Desulfallaceae</taxon>
        <taxon>Desulfallas</taxon>
    </lineage>
</organism>